<dbReference type="InterPro" id="IPR058199">
    <property type="entry name" value="BlaB//VIM/IMP-1"/>
</dbReference>
<keyword evidence="9" id="KW-0574">Periplasm</keyword>
<reference evidence="15" key="1">
    <citation type="submission" date="2006-01" db="EMBL/GenBank/DDBJ databases">
        <title>Complete sequence of Anaeromyxobacter dehalogenans 2CP-C.</title>
        <authorList>
            <consortium name="US DOE Joint Genome Institute"/>
            <person name="Copeland A."/>
            <person name="Lucas S."/>
            <person name="Lapidus A."/>
            <person name="Barry K."/>
            <person name="Detter J.C."/>
            <person name="Glavina T."/>
            <person name="Hammon N."/>
            <person name="Israni S."/>
            <person name="Pitluck S."/>
            <person name="Brettin T."/>
            <person name="Bruce D."/>
            <person name="Han C."/>
            <person name="Tapia R."/>
            <person name="Gilna P."/>
            <person name="Kiss H."/>
            <person name="Schmutz J."/>
            <person name="Larimer F."/>
            <person name="Land M."/>
            <person name="Kyrpides N."/>
            <person name="Anderson I."/>
            <person name="Sanford R.A."/>
            <person name="Ritalahti K.M."/>
            <person name="Thomas H.S."/>
            <person name="Kirby J.R."/>
            <person name="Zhulin I.B."/>
            <person name="Loeffler F.E."/>
            <person name="Richardson P."/>
        </authorList>
    </citation>
    <scope>NUCLEOTIDE SEQUENCE</scope>
    <source>
        <strain evidence="15">2CP-C</strain>
    </source>
</reference>
<evidence type="ECO:0000256" key="12">
    <source>
        <dbReference type="ARBA" id="ARBA00023251"/>
    </source>
</evidence>
<keyword evidence="10 15" id="KW-0378">Hydrolase</keyword>
<comment type="subcellular location">
    <subcellularLocation>
        <location evidence="3">Periplasm</location>
    </subcellularLocation>
</comment>
<evidence type="ECO:0000256" key="10">
    <source>
        <dbReference type="ARBA" id="ARBA00022801"/>
    </source>
</evidence>
<dbReference type="InterPro" id="IPR050855">
    <property type="entry name" value="NDM-1-like"/>
</dbReference>
<dbReference type="STRING" id="290397.Adeh_0354"/>
<comment type="catalytic activity">
    <reaction evidence="1">
        <text>a beta-lactam + H2O = a substituted beta-amino acid</text>
        <dbReference type="Rhea" id="RHEA:20401"/>
        <dbReference type="ChEBI" id="CHEBI:15377"/>
        <dbReference type="ChEBI" id="CHEBI:35627"/>
        <dbReference type="ChEBI" id="CHEBI:140347"/>
        <dbReference type="EC" id="3.5.2.6"/>
    </reaction>
</comment>
<dbReference type="PANTHER" id="PTHR42951">
    <property type="entry name" value="METALLO-BETA-LACTAMASE DOMAIN-CONTAINING"/>
    <property type="match status" value="1"/>
</dbReference>
<evidence type="ECO:0000313" key="16">
    <source>
        <dbReference type="Proteomes" id="UP000001935"/>
    </source>
</evidence>
<dbReference type="KEGG" id="ade:Adeh_0354"/>
<organism evidence="15 16">
    <name type="scientific">Anaeromyxobacter dehalogenans (strain 2CP-C)</name>
    <dbReference type="NCBI Taxonomy" id="290397"/>
    <lineage>
        <taxon>Bacteria</taxon>
        <taxon>Pseudomonadati</taxon>
        <taxon>Myxococcota</taxon>
        <taxon>Myxococcia</taxon>
        <taxon>Myxococcales</taxon>
        <taxon>Cystobacterineae</taxon>
        <taxon>Anaeromyxobacteraceae</taxon>
        <taxon>Anaeromyxobacter</taxon>
    </lineage>
</organism>
<dbReference type="eggNOG" id="COG0491">
    <property type="taxonomic scope" value="Bacteria"/>
</dbReference>
<dbReference type="OrthoDB" id="5290005at2"/>
<dbReference type="NCBIfam" id="NF033088">
    <property type="entry name" value="bla_subclass_B1"/>
    <property type="match status" value="1"/>
</dbReference>
<keyword evidence="12" id="KW-0046">Antibiotic resistance</keyword>
<feature type="domain" description="Metallo-beta-lactamase" evidence="14">
    <location>
        <begin position="57"/>
        <end position="227"/>
    </location>
</feature>
<evidence type="ECO:0000256" key="5">
    <source>
        <dbReference type="ARBA" id="ARBA00011245"/>
    </source>
</evidence>
<dbReference type="Gene3D" id="3.60.15.10">
    <property type="entry name" value="Ribonuclease Z/Hydroxyacylglutathione hydrolase-like"/>
    <property type="match status" value="1"/>
</dbReference>
<keyword evidence="11" id="KW-0862">Zinc</keyword>
<dbReference type="HOGENOM" id="CLU_068048_0_0_7"/>
<dbReference type="GO" id="GO:0008800">
    <property type="term" value="F:beta-lactamase activity"/>
    <property type="evidence" value="ECO:0007669"/>
    <property type="project" value="UniProtKB-EC"/>
</dbReference>
<comment type="subunit">
    <text evidence="5">Monomer.</text>
</comment>
<evidence type="ECO:0000256" key="1">
    <source>
        <dbReference type="ARBA" id="ARBA00001526"/>
    </source>
</evidence>
<dbReference type="RefSeq" id="WP_011419413.1">
    <property type="nucleotide sequence ID" value="NC_007760.1"/>
</dbReference>
<evidence type="ECO:0000259" key="14">
    <source>
        <dbReference type="SMART" id="SM00849"/>
    </source>
</evidence>
<dbReference type="CDD" id="cd16285">
    <property type="entry name" value="MBL-B1"/>
    <property type="match status" value="1"/>
</dbReference>
<dbReference type="InterPro" id="IPR001018">
    <property type="entry name" value="Beta-lactamase_class-B_CS"/>
</dbReference>
<protein>
    <recommendedName>
        <fullName evidence="6">beta-lactamase</fullName>
        <ecNumber evidence="6">3.5.2.6</ecNumber>
    </recommendedName>
</protein>
<evidence type="ECO:0000256" key="9">
    <source>
        <dbReference type="ARBA" id="ARBA00022764"/>
    </source>
</evidence>
<comment type="similarity">
    <text evidence="4">Belongs to the metallo-beta-lactamase superfamily. Class-B beta-lactamase family.</text>
</comment>
<sequence>MRTLLAIALALLPTVGLSDVTGEAETDLGQRVWVRPISKDAWLIRSVSPIEGWGDVESNAVLVAGAAESVLIDTPATEAQTAPVLAWAADTLRRPVRHLVVTHWHADRMGGIGLARPRGIRTYALGKTRALARRHGLVVPERELRPEERLVLAGVKVETWYPGHGHTADNLVVWLPADRLLVGGCFVKAAEATTLGNLQEIDPVQWAKGVAATDRRYPEARTVVPGHGAAGGPELLRHTAALLRAHAGGRGNEGARGR</sequence>
<evidence type="ECO:0000256" key="11">
    <source>
        <dbReference type="ARBA" id="ARBA00022833"/>
    </source>
</evidence>
<evidence type="ECO:0000256" key="6">
    <source>
        <dbReference type="ARBA" id="ARBA00012865"/>
    </source>
</evidence>
<keyword evidence="7" id="KW-0479">Metal-binding</keyword>
<accession>Q2IMU9</accession>
<evidence type="ECO:0000256" key="7">
    <source>
        <dbReference type="ARBA" id="ARBA00022723"/>
    </source>
</evidence>
<evidence type="ECO:0000256" key="3">
    <source>
        <dbReference type="ARBA" id="ARBA00004418"/>
    </source>
</evidence>
<gene>
    <name evidence="15" type="ordered locus">Adeh_0354</name>
</gene>
<keyword evidence="8 13" id="KW-0732">Signal</keyword>
<dbReference type="SUPFAM" id="SSF56281">
    <property type="entry name" value="Metallo-hydrolase/oxidoreductase"/>
    <property type="match status" value="1"/>
</dbReference>
<dbReference type="EC" id="3.5.2.6" evidence="6"/>
<name>Q2IMU9_ANADE</name>
<dbReference type="NCBIfam" id="NF012229">
    <property type="entry name" value="bla_class_B_core"/>
    <property type="match status" value="1"/>
</dbReference>
<dbReference type="GO" id="GO:0017001">
    <property type="term" value="P:antibiotic catabolic process"/>
    <property type="evidence" value="ECO:0007669"/>
    <property type="project" value="InterPro"/>
</dbReference>
<feature type="chain" id="PRO_5004210360" description="beta-lactamase" evidence="13">
    <location>
        <begin position="19"/>
        <end position="258"/>
    </location>
</feature>
<dbReference type="InterPro" id="IPR036866">
    <property type="entry name" value="RibonucZ/Hydroxyglut_hydro"/>
</dbReference>
<evidence type="ECO:0000313" key="15">
    <source>
        <dbReference type="EMBL" id="ABC80130.1"/>
    </source>
</evidence>
<feature type="signal peptide" evidence="13">
    <location>
        <begin position="1"/>
        <end position="18"/>
    </location>
</feature>
<dbReference type="AlphaFoldDB" id="Q2IMU9"/>
<comment type="cofactor">
    <cofactor evidence="2">
        <name>Zn(2+)</name>
        <dbReference type="ChEBI" id="CHEBI:29105"/>
    </cofactor>
</comment>
<evidence type="ECO:0000256" key="2">
    <source>
        <dbReference type="ARBA" id="ARBA00001947"/>
    </source>
</evidence>
<dbReference type="PANTHER" id="PTHR42951:SF4">
    <property type="entry name" value="ACYL-COENZYME A THIOESTERASE MBLAC2"/>
    <property type="match status" value="1"/>
</dbReference>
<dbReference type="InterPro" id="IPR001279">
    <property type="entry name" value="Metallo-B-lactamas"/>
</dbReference>
<dbReference type="Proteomes" id="UP000001935">
    <property type="component" value="Chromosome"/>
</dbReference>
<dbReference type="Pfam" id="PF00753">
    <property type="entry name" value="Lactamase_B"/>
    <property type="match status" value="1"/>
</dbReference>
<dbReference type="EMBL" id="CP000251">
    <property type="protein sequence ID" value="ABC80130.1"/>
    <property type="molecule type" value="Genomic_DNA"/>
</dbReference>
<dbReference type="SMART" id="SM00849">
    <property type="entry name" value="Lactamase_B"/>
    <property type="match status" value="1"/>
</dbReference>
<evidence type="ECO:0000256" key="4">
    <source>
        <dbReference type="ARBA" id="ARBA00005250"/>
    </source>
</evidence>
<dbReference type="GO" id="GO:0042597">
    <property type="term" value="C:periplasmic space"/>
    <property type="evidence" value="ECO:0007669"/>
    <property type="project" value="UniProtKB-SubCell"/>
</dbReference>
<dbReference type="PROSITE" id="PS00744">
    <property type="entry name" value="BETA_LACTAMASE_B_2"/>
    <property type="match status" value="1"/>
</dbReference>
<dbReference type="GO" id="GO:0008270">
    <property type="term" value="F:zinc ion binding"/>
    <property type="evidence" value="ECO:0007669"/>
    <property type="project" value="InterPro"/>
</dbReference>
<dbReference type="GO" id="GO:0046677">
    <property type="term" value="P:response to antibiotic"/>
    <property type="evidence" value="ECO:0007669"/>
    <property type="project" value="UniProtKB-KW"/>
</dbReference>
<proteinExistence type="inferred from homology"/>
<evidence type="ECO:0000256" key="13">
    <source>
        <dbReference type="SAM" id="SignalP"/>
    </source>
</evidence>
<evidence type="ECO:0000256" key="8">
    <source>
        <dbReference type="ARBA" id="ARBA00022729"/>
    </source>
</evidence>